<evidence type="ECO:0000256" key="3">
    <source>
        <dbReference type="ARBA" id="ARBA00023152"/>
    </source>
</evidence>
<dbReference type="GO" id="GO:0006096">
    <property type="term" value="P:glycolytic process"/>
    <property type="evidence" value="ECO:0007669"/>
    <property type="project" value="UniProtKB-KW"/>
</dbReference>
<sequence length="200" mass="22178">LTVFLEVARPPASVRIPQAFEDIPGLSYLGGAKMAQLLRAEKNATEYAMAMALRPTVTLRFPDITPRSVGQFIYLYEFVTSLCGELLNINAYDQPAVELGKQATFALMGREGYEDLAKEIKLFIDVCGLLGLLRQQGSGDLSGCHHPRDRACNGCHHEFLHLLSILVGAEPVCRILRCVVLPDFYIERFCPVSASAFTIW</sequence>
<organism evidence="5">
    <name type="scientific">marine sediment metagenome</name>
    <dbReference type="NCBI Taxonomy" id="412755"/>
    <lineage>
        <taxon>unclassified sequences</taxon>
        <taxon>metagenomes</taxon>
        <taxon>ecological metagenomes</taxon>
    </lineage>
</organism>
<keyword evidence="4" id="KW-0413">Isomerase</keyword>
<proteinExistence type="predicted"/>
<dbReference type="GO" id="GO:0097367">
    <property type="term" value="F:carbohydrate derivative binding"/>
    <property type="evidence" value="ECO:0007669"/>
    <property type="project" value="InterPro"/>
</dbReference>
<dbReference type="GO" id="GO:0051156">
    <property type="term" value="P:glucose 6-phosphate metabolic process"/>
    <property type="evidence" value="ECO:0007669"/>
    <property type="project" value="TreeGrafter"/>
</dbReference>
<keyword evidence="2" id="KW-0312">Gluconeogenesis</keyword>
<dbReference type="PRINTS" id="PR00662">
    <property type="entry name" value="G6PISOMERASE"/>
</dbReference>
<dbReference type="GO" id="GO:0005829">
    <property type="term" value="C:cytosol"/>
    <property type="evidence" value="ECO:0007669"/>
    <property type="project" value="TreeGrafter"/>
</dbReference>
<dbReference type="CDD" id="cd05016">
    <property type="entry name" value="SIS_PGI_2"/>
    <property type="match status" value="1"/>
</dbReference>
<dbReference type="Gene3D" id="3.40.50.10490">
    <property type="entry name" value="Glucose-6-phosphate isomerase like protein, domain 1"/>
    <property type="match status" value="1"/>
</dbReference>
<gene>
    <name evidence="5" type="ORF">LCGC14_1970700</name>
</gene>
<dbReference type="SUPFAM" id="SSF53697">
    <property type="entry name" value="SIS domain"/>
    <property type="match status" value="1"/>
</dbReference>
<keyword evidence="3" id="KW-0324">Glycolysis</keyword>
<dbReference type="PANTHER" id="PTHR11469">
    <property type="entry name" value="GLUCOSE-6-PHOSPHATE ISOMERASE"/>
    <property type="match status" value="1"/>
</dbReference>
<dbReference type="GO" id="GO:0004347">
    <property type="term" value="F:glucose-6-phosphate isomerase activity"/>
    <property type="evidence" value="ECO:0007669"/>
    <property type="project" value="UniProtKB-EC"/>
</dbReference>
<reference evidence="5" key="1">
    <citation type="journal article" date="2015" name="Nature">
        <title>Complex archaea that bridge the gap between prokaryotes and eukaryotes.</title>
        <authorList>
            <person name="Spang A."/>
            <person name="Saw J.H."/>
            <person name="Jorgensen S.L."/>
            <person name="Zaremba-Niedzwiedzka K."/>
            <person name="Martijn J."/>
            <person name="Lind A.E."/>
            <person name="van Eijk R."/>
            <person name="Schleper C."/>
            <person name="Guy L."/>
            <person name="Ettema T.J."/>
        </authorList>
    </citation>
    <scope>NUCLEOTIDE SEQUENCE</scope>
</reference>
<dbReference type="PROSITE" id="PS51463">
    <property type="entry name" value="P_GLUCOSE_ISOMERASE_3"/>
    <property type="match status" value="1"/>
</dbReference>
<name>A0A0F9FBZ7_9ZZZZ</name>
<dbReference type="InterPro" id="IPR046348">
    <property type="entry name" value="SIS_dom_sf"/>
</dbReference>
<evidence type="ECO:0000313" key="5">
    <source>
        <dbReference type="EMBL" id="KKL83839.1"/>
    </source>
</evidence>
<accession>A0A0F9FBZ7</accession>
<dbReference type="InterPro" id="IPR001672">
    <property type="entry name" value="G6P_Isomerase"/>
</dbReference>
<dbReference type="InterPro" id="IPR035482">
    <property type="entry name" value="SIS_PGI_2"/>
</dbReference>
<dbReference type="PROSITE" id="PS00174">
    <property type="entry name" value="P_GLUCOSE_ISOMERASE_2"/>
    <property type="match status" value="1"/>
</dbReference>
<evidence type="ECO:0000256" key="4">
    <source>
        <dbReference type="ARBA" id="ARBA00023235"/>
    </source>
</evidence>
<dbReference type="InterPro" id="IPR018189">
    <property type="entry name" value="Phosphoglucose_isomerase_CS"/>
</dbReference>
<dbReference type="PANTHER" id="PTHR11469:SF1">
    <property type="entry name" value="GLUCOSE-6-PHOSPHATE ISOMERASE"/>
    <property type="match status" value="1"/>
</dbReference>
<dbReference type="GO" id="GO:0048029">
    <property type="term" value="F:monosaccharide binding"/>
    <property type="evidence" value="ECO:0007669"/>
    <property type="project" value="TreeGrafter"/>
</dbReference>
<dbReference type="GO" id="GO:0006094">
    <property type="term" value="P:gluconeogenesis"/>
    <property type="evidence" value="ECO:0007669"/>
    <property type="project" value="UniProtKB-KW"/>
</dbReference>
<dbReference type="EMBL" id="LAZR01021867">
    <property type="protein sequence ID" value="KKL83839.1"/>
    <property type="molecule type" value="Genomic_DNA"/>
</dbReference>
<dbReference type="AlphaFoldDB" id="A0A0F9FBZ7"/>
<feature type="non-terminal residue" evidence="5">
    <location>
        <position position="1"/>
    </location>
</feature>
<evidence type="ECO:0000256" key="2">
    <source>
        <dbReference type="ARBA" id="ARBA00022432"/>
    </source>
</evidence>
<protein>
    <recommendedName>
        <fullName evidence="1">glucose-6-phosphate isomerase</fullName>
        <ecNumber evidence="1">5.3.1.9</ecNumber>
    </recommendedName>
</protein>
<evidence type="ECO:0000256" key="1">
    <source>
        <dbReference type="ARBA" id="ARBA00011952"/>
    </source>
</evidence>
<comment type="caution">
    <text evidence="5">The sequence shown here is derived from an EMBL/GenBank/DDBJ whole genome shotgun (WGS) entry which is preliminary data.</text>
</comment>
<dbReference type="EC" id="5.3.1.9" evidence="1"/>
<dbReference type="Pfam" id="PF00342">
    <property type="entry name" value="PGI"/>
    <property type="match status" value="1"/>
</dbReference>